<accession>A0A0D3IWW8</accession>
<sequence length="269" mass="27827">MPCRVILLIVLLGLGAAAAQEPTADGDTNGDGVVDAAEERAQQQLHDSLVQAAALMEHGSATAKEARPAATEEIARMAIITTIDQPFHPVTYRNAAIKAGIVELLVALLSPTADATAAAQRNALAALEAIATDDPTTDLDNDHARYVCDAGAVQHVVRLLSSPQEQLQVQSAACAAILAESVPCQTALSAAKAEVPLVQLGTFGNDVRGAPLVTAPPTPCPGLPPSSQPLPHGRCLRDCSPHTPPPPRSLPHLPPPLPSPRLPSPTLPL</sequence>
<reference evidence="5" key="1">
    <citation type="journal article" date="2013" name="Nature">
        <title>Pan genome of the phytoplankton Emiliania underpins its global distribution.</title>
        <authorList>
            <person name="Read B.A."/>
            <person name="Kegel J."/>
            <person name="Klute M.J."/>
            <person name="Kuo A."/>
            <person name="Lefebvre S.C."/>
            <person name="Maumus F."/>
            <person name="Mayer C."/>
            <person name="Miller J."/>
            <person name="Monier A."/>
            <person name="Salamov A."/>
            <person name="Young J."/>
            <person name="Aguilar M."/>
            <person name="Claverie J.M."/>
            <person name="Frickenhaus S."/>
            <person name="Gonzalez K."/>
            <person name="Herman E.K."/>
            <person name="Lin Y.C."/>
            <person name="Napier J."/>
            <person name="Ogata H."/>
            <person name="Sarno A.F."/>
            <person name="Shmutz J."/>
            <person name="Schroeder D."/>
            <person name="de Vargas C."/>
            <person name="Verret F."/>
            <person name="von Dassow P."/>
            <person name="Valentin K."/>
            <person name="Van de Peer Y."/>
            <person name="Wheeler G."/>
            <person name="Dacks J.B."/>
            <person name="Delwiche C.F."/>
            <person name="Dyhrman S.T."/>
            <person name="Glockner G."/>
            <person name="John U."/>
            <person name="Richards T."/>
            <person name="Worden A.Z."/>
            <person name="Zhang X."/>
            <person name="Grigoriev I.V."/>
            <person name="Allen A.E."/>
            <person name="Bidle K."/>
            <person name="Borodovsky M."/>
            <person name="Bowler C."/>
            <person name="Brownlee C."/>
            <person name="Cock J.M."/>
            <person name="Elias M."/>
            <person name="Gladyshev V.N."/>
            <person name="Groth M."/>
            <person name="Guda C."/>
            <person name="Hadaegh A."/>
            <person name="Iglesias-Rodriguez M.D."/>
            <person name="Jenkins J."/>
            <person name="Jones B.M."/>
            <person name="Lawson T."/>
            <person name="Leese F."/>
            <person name="Lindquist E."/>
            <person name="Lobanov A."/>
            <person name="Lomsadze A."/>
            <person name="Malik S.B."/>
            <person name="Marsh M.E."/>
            <person name="Mackinder L."/>
            <person name="Mock T."/>
            <person name="Mueller-Roeber B."/>
            <person name="Pagarete A."/>
            <person name="Parker M."/>
            <person name="Probert I."/>
            <person name="Quesneville H."/>
            <person name="Raines C."/>
            <person name="Rensing S.A."/>
            <person name="Riano-Pachon D.M."/>
            <person name="Richier S."/>
            <person name="Rokitta S."/>
            <person name="Shiraiwa Y."/>
            <person name="Soanes D.M."/>
            <person name="van der Giezen M."/>
            <person name="Wahlund T.M."/>
            <person name="Williams B."/>
            <person name="Wilson W."/>
            <person name="Wolfe G."/>
            <person name="Wurch L.L."/>
        </authorList>
    </citation>
    <scope>NUCLEOTIDE SEQUENCE</scope>
</reference>
<evidence type="ECO:0000313" key="4">
    <source>
        <dbReference type="EnsemblProtists" id="EOD15753"/>
    </source>
</evidence>
<proteinExistence type="predicted"/>
<feature type="signal peptide" evidence="3">
    <location>
        <begin position="1"/>
        <end position="19"/>
    </location>
</feature>
<feature type="chain" id="PRO_5044259753" description="Armadillo repeat-containing domain-containing protein" evidence="3">
    <location>
        <begin position="20"/>
        <end position="269"/>
    </location>
</feature>
<dbReference type="RefSeq" id="XP_005768182.1">
    <property type="nucleotide sequence ID" value="XM_005768125.1"/>
</dbReference>
<dbReference type="SUPFAM" id="SSF48371">
    <property type="entry name" value="ARM repeat"/>
    <property type="match status" value="1"/>
</dbReference>
<feature type="compositionally biased region" description="Pro residues" evidence="2">
    <location>
        <begin position="216"/>
        <end position="228"/>
    </location>
</feature>
<evidence type="ECO:0000256" key="3">
    <source>
        <dbReference type="SAM" id="SignalP"/>
    </source>
</evidence>
<dbReference type="Pfam" id="PF00514">
    <property type="entry name" value="Arm"/>
    <property type="match status" value="1"/>
</dbReference>
<dbReference type="EnsemblProtists" id="EOD15753">
    <property type="protein sequence ID" value="EOD15753"/>
    <property type="gene ID" value="EMIHUDRAFT_451694"/>
</dbReference>
<reference evidence="4" key="2">
    <citation type="submission" date="2024-10" db="UniProtKB">
        <authorList>
            <consortium name="EnsemblProtists"/>
        </authorList>
    </citation>
    <scope>IDENTIFICATION</scope>
</reference>
<feature type="repeat" description="ARM" evidence="1">
    <location>
        <begin position="151"/>
        <end position="177"/>
    </location>
</feature>
<dbReference type="Gene3D" id="1.25.10.10">
    <property type="entry name" value="Leucine-rich Repeat Variant"/>
    <property type="match status" value="1"/>
</dbReference>
<dbReference type="InterPro" id="IPR000225">
    <property type="entry name" value="Armadillo"/>
</dbReference>
<dbReference type="SMART" id="SM00185">
    <property type="entry name" value="ARM"/>
    <property type="match status" value="2"/>
</dbReference>
<evidence type="ECO:0000256" key="2">
    <source>
        <dbReference type="SAM" id="MobiDB-lite"/>
    </source>
</evidence>
<dbReference type="InterPro" id="IPR016024">
    <property type="entry name" value="ARM-type_fold"/>
</dbReference>
<evidence type="ECO:0000313" key="5">
    <source>
        <dbReference type="Proteomes" id="UP000013827"/>
    </source>
</evidence>
<dbReference type="HOGENOM" id="CLU_1036623_0_0_1"/>
<feature type="compositionally biased region" description="Pro residues" evidence="2">
    <location>
        <begin position="242"/>
        <end position="269"/>
    </location>
</feature>
<keyword evidence="5" id="KW-1185">Reference proteome</keyword>
<dbReference type="AlphaFoldDB" id="A0A0D3IWW8"/>
<evidence type="ECO:0000256" key="1">
    <source>
        <dbReference type="PROSITE-ProRule" id="PRU00259"/>
    </source>
</evidence>
<dbReference type="PaxDb" id="2903-EOD15753"/>
<protein>
    <recommendedName>
        <fullName evidence="6">Armadillo repeat-containing domain-containing protein</fullName>
    </recommendedName>
</protein>
<name>A0A0D3IWW8_EMIH1</name>
<keyword evidence="3" id="KW-0732">Signal</keyword>
<dbReference type="Proteomes" id="UP000013827">
    <property type="component" value="Unassembled WGS sequence"/>
</dbReference>
<dbReference type="InterPro" id="IPR011989">
    <property type="entry name" value="ARM-like"/>
</dbReference>
<dbReference type="PROSITE" id="PS50176">
    <property type="entry name" value="ARM_REPEAT"/>
    <property type="match status" value="1"/>
</dbReference>
<dbReference type="KEGG" id="ehx:EMIHUDRAFT_451694"/>
<feature type="region of interest" description="Disordered" evidence="2">
    <location>
        <begin position="216"/>
        <end position="269"/>
    </location>
</feature>
<evidence type="ECO:0008006" key="6">
    <source>
        <dbReference type="Google" id="ProtNLM"/>
    </source>
</evidence>
<organism evidence="4 5">
    <name type="scientific">Emiliania huxleyi (strain CCMP1516)</name>
    <dbReference type="NCBI Taxonomy" id="280463"/>
    <lineage>
        <taxon>Eukaryota</taxon>
        <taxon>Haptista</taxon>
        <taxon>Haptophyta</taxon>
        <taxon>Prymnesiophyceae</taxon>
        <taxon>Isochrysidales</taxon>
        <taxon>Noelaerhabdaceae</taxon>
        <taxon>Emiliania</taxon>
    </lineage>
</organism>
<dbReference type="GeneID" id="17261793"/>